<dbReference type="InterPro" id="IPR010071">
    <property type="entry name" value="AA_adenyl_dom"/>
</dbReference>
<feature type="domain" description="Condensation" evidence="2">
    <location>
        <begin position="51"/>
        <end position="503"/>
    </location>
</feature>
<proteinExistence type="predicted"/>
<dbReference type="InterPro" id="IPR001242">
    <property type="entry name" value="Condensation_dom"/>
</dbReference>
<evidence type="ECO:0000313" key="4">
    <source>
        <dbReference type="EMBL" id="BBY41019.1"/>
    </source>
</evidence>
<dbReference type="Gene3D" id="2.30.38.10">
    <property type="entry name" value="Luciferase, Domain 3"/>
    <property type="match status" value="1"/>
</dbReference>
<dbReference type="Pfam" id="PF13193">
    <property type="entry name" value="AMP-binding_C"/>
    <property type="match status" value="1"/>
</dbReference>
<dbReference type="InterPro" id="IPR025110">
    <property type="entry name" value="AMP-bd_C"/>
</dbReference>
<reference evidence="4 5" key="1">
    <citation type="journal article" date="2019" name="Emerg. Microbes Infect.">
        <title>Comprehensive subspecies identification of 175 nontuberculous mycobacteria species based on 7547 genomic profiles.</title>
        <authorList>
            <person name="Matsumoto Y."/>
            <person name="Kinjo T."/>
            <person name="Motooka D."/>
            <person name="Nabeya D."/>
            <person name="Jung N."/>
            <person name="Uechi K."/>
            <person name="Horii T."/>
            <person name="Iida T."/>
            <person name="Fujita J."/>
            <person name="Nakamura S."/>
        </authorList>
    </citation>
    <scope>NUCLEOTIDE SEQUENCE [LARGE SCALE GENOMIC DNA]</scope>
    <source>
        <strain evidence="4 5">JCM 18113</strain>
    </source>
</reference>
<sequence length="1063" mass="114249">MRLIAAINTTVDEGLSVRAVFEAPTVAQLVLRIGEGADRVQPLVAGERPAVVPLSFAQNRLWFLAQLQGASAVYNMAAALRLDGSLNADALGAALADVVGRHESLRTLFPAVDGVPQQVVVPVERADVGCVVDSTGWAVSQLNEAVNAAARYTFDLAAEIPLRATLFRVADDEHVLVVVVHHIAADGWSLGPLVRDLGVAYASRCAGRAPGWAALAVQYADYTLWQRTQLGDLADPDSRINAQLAYWQDALAGMPERLELPTDRPYPLVADYVGAAVAVGWPAQLQQRVARVAREHNATSFMVVQAGLAVLLSKLSASSDVAVGFPIAGRGDSALDELVGFFVNTLVLRVDLAGDPSVAEVLGQVRRRSLAAYEHQGVPFEVLVERLNPTRSLTHHPLVQVLLAWQNNGTPELGLGDVQVTPLPVDTHTARVDLVFSLSEQWDEAGAPAGIDGTVEFRTDVFDAASIEVLVERLRRVLIAMTADPTRRLSSIDVLDAAERARLNEWGNRAVLTRPAPARVSVPVLFADQVGCAPEAIALSFQGRSMTYRELDESSNRLAYLLCDYGAAPGQCVALLFPRCAQAIVAMLAVLKTGAAYVPIDPALPDARIDFMLTDATPIAAITTTDLAGRLDRHDLAVIDIDDPAVRTQPSAALAPPQPDDIAYLIYTSGTTGMPKGVAVTHRNVTQLLASLDLGSAPGQVWAQFHSYAFDFSVWEIFGALLGGGRLVVVPEEVARSPQDFHALLVTEKVTVLSQTPSAFYALQRADVLQPALSGQLKLETVVFGGEALEPQRLATWLVTHPGLPSLINMYGITETTVHASFRQIVDGDVEINASPIGVPLGHFGFFVLDGLLRPVPVGVVGELYVAGRGVGIGYVRRGDLTASRFVACPFGGVGTRMYRTGDLVRWGADGQLRYLGRADEQVKVRGYRIELGEVQAALLALQGIDQAVVIAREDTPGDKRLVAYVTGTADPAEVRIQLVERLPAYMVPAAVVVLAALPLTVNGKLDKRALPAPEYGAQAYRAPAVRSRRLWPVFMRRCWGSSGSGWTTRFSSWVAIRCRRCG</sequence>
<dbReference type="Gene3D" id="3.40.50.980">
    <property type="match status" value="2"/>
</dbReference>
<dbReference type="SUPFAM" id="SSF52777">
    <property type="entry name" value="CoA-dependent acyltransferases"/>
    <property type="match status" value="2"/>
</dbReference>
<dbReference type="EMBL" id="AP022590">
    <property type="protein sequence ID" value="BBY41019.1"/>
    <property type="molecule type" value="Genomic_DNA"/>
</dbReference>
<dbReference type="Pfam" id="PF00501">
    <property type="entry name" value="AMP-binding"/>
    <property type="match status" value="1"/>
</dbReference>
<dbReference type="NCBIfam" id="TIGR01733">
    <property type="entry name" value="AA-adenyl-dom"/>
    <property type="match status" value="1"/>
</dbReference>
<feature type="domain" description="AMP-dependent synthetase/ligase" evidence="1">
    <location>
        <begin position="526"/>
        <end position="875"/>
    </location>
</feature>
<gene>
    <name evidence="4" type="ORF">MMAN_51530</name>
</gene>
<dbReference type="Gene3D" id="3.30.559.30">
    <property type="entry name" value="Nonribosomal peptide synthetase, condensation domain"/>
    <property type="match status" value="1"/>
</dbReference>
<name>A0ABM7JZK3_MYCNT</name>
<protein>
    <recommendedName>
        <fullName evidence="6">Phenyloxazoline synthase MbtB</fullName>
    </recommendedName>
</protein>
<organism evidence="4 5">
    <name type="scientific">Mycobacterium mantenii</name>
    <dbReference type="NCBI Taxonomy" id="560555"/>
    <lineage>
        <taxon>Bacteria</taxon>
        <taxon>Bacillati</taxon>
        <taxon>Actinomycetota</taxon>
        <taxon>Actinomycetes</taxon>
        <taxon>Mycobacteriales</taxon>
        <taxon>Mycobacteriaceae</taxon>
        <taxon>Mycobacterium</taxon>
        <taxon>Mycobacterium avium complex (MAC)</taxon>
    </lineage>
</organism>
<dbReference type="InterPro" id="IPR045851">
    <property type="entry name" value="AMP-bd_C_sf"/>
</dbReference>
<dbReference type="InterPro" id="IPR020845">
    <property type="entry name" value="AMP-binding_CS"/>
</dbReference>
<dbReference type="PANTHER" id="PTHR45527">
    <property type="entry name" value="NONRIBOSOMAL PEPTIDE SYNTHETASE"/>
    <property type="match status" value="1"/>
</dbReference>
<dbReference type="InterPro" id="IPR000873">
    <property type="entry name" value="AMP-dep_synth/lig_dom"/>
</dbReference>
<dbReference type="CDD" id="cd19540">
    <property type="entry name" value="LCL_NRPS-like"/>
    <property type="match status" value="1"/>
</dbReference>
<evidence type="ECO:0000313" key="5">
    <source>
        <dbReference type="Proteomes" id="UP000465812"/>
    </source>
</evidence>
<dbReference type="Proteomes" id="UP000465812">
    <property type="component" value="Chromosome"/>
</dbReference>
<feature type="domain" description="AMP-binding enzyme C-terminal" evidence="3">
    <location>
        <begin position="934"/>
        <end position="1005"/>
    </location>
</feature>
<dbReference type="Gene3D" id="3.30.559.10">
    <property type="entry name" value="Chloramphenicol acetyltransferase-like domain"/>
    <property type="match status" value="1"/>
</dbReference>
<accession>A0ABM7JZK3</accession>
<dbReference type="InterPro" id="IPR023213">
    <property type="entry name" value="CAT-like_dom_sf"/>
</dbReference>
<evidence type="ECO:0000259" key="3">
    <source>
        <dbReference type="Pfam" id="PF13193"/>
    </source>
</evidence>
<dbReference type="PANTHER" id="PTHR45527:SF14">
    <property type="entry name" value="PLIPASTATIN SYNTHASE SUBUNIT B"/>
    <property type="match status" value="1"/>
</dbReference>
<evidence type="ECO:0000259" key="1">
    <source>
        <dbReference type="Pfam" id="PF00501"/>
    </source>
</evidence>
<dbReference type="PROSITE" id="PS00455">
    <property type="entry name" value="AMP_BINDING"/>
    <property type="match status" value="1"/>
</dbReference>
<evidence type="ECO:0008006" key="6">
    <source>
        <dbReference type="Google" id="ProtNLM"/>
    </source>
</evidence>
<dbReference type="SUPFAM" id="SSF56801">
    <property type="entry name" value="Acetyl-CoA synthetase-like"/>
    <property type="match status" value="1"/>
</dbReference>
<keyword evidence="5" id="KW-1185">Reference proteome</keyword>
<dbReference type="Pfam" id="PF00668">
    <property type="entry name" value="Condensation"/>
    <property type="match status" value="1"/>
</dbReference>
<dbReference type="Gene3D" id="3.30.300.30">
    <property type="match status" value="1"/>
</dbReference>
<evidence type="ECO:0000259" key="2">
    <source>
        <dbReference type="Pfam" id="PF00668"/>
    </source>
</evidence>
<dbReference type="CDD" id="cd17643">
    <property type="entry name" value="A_NRPS_Cytc1-like"/>
    <property type="match status" value="1"/>
</dbReference>